<dbReference type="AlphaFoldDB" id="A0AA85F231"/>
<dbReference type="WBParaSite" id="SRDH1_33300.1">
    <property type="protein sequence ID" value="SRDH1_33300.1"/>
    <property type="gene ID" value="SRDH1_33300"/>
</dbReference>
<evidence type="ECO:0000256" key="1">
    <source>
        <dbReference type="SAM" id="MobiDB-lite"/>
    </source>
</evidence>
<sequence length="191" mass="21531">MFLGLRATTPIRFSPTLILGNINGHFLLSDDSKLSQLNVIECHLNSELKHDDNSSRGLEAFRALIECLLAYLHRHEHFQVNTIPSLLPPSDKWISMFGRDFFKNVSNPDIVDGFGVRHDNILSSPSPSSSARNLSSSRQKNTPKIVRVNNSSWSSNKVPAQRVYSMKTYIKAFHHLPINYSNDRLDPSNSG</sequence>
<evidence type="ECO:0000313" key="3">
    <source>
        <dbReference type="WBParaSite" id="SRDH1_33300.1"/>
    </source>
</evidence>
<organism evidence="2 3">
    <name type="scientific">Schistosoma rodhaini</name>
    <dbReference type="NCBI Taxonomy" id="6188"/>
    <lineage>
        <taxon>Eukaryota</taxon>
        <taxon>Metazoa</taxon>
        <taxon>Spiralia</taxon>
        <taxon>Lophotrochozoa</taxon>
        <taxon>Platyhelminthes</taxon>
        <taxon>Trematoda</taxon>
        <taxon>Digenea</taxon>
        <taxon>Strigeidida</taxon>
        <taxon>Schistosomatoidea</taxon>
        <taxon>Schistosomatidae</taxon>
        <taxon>Schistosoma</taxon>
    </lineage>
</organism>
<proteinExistence type="predicted"/>
<reference evidence="2" key="1">
    <citation type="submission" date="2022-06" db="EMBL/GenBank/DDBJ databases">
        <authorList>
            <person name="Berger JAMES D."/>
            <person name="Berger JAMES D."/>
        </authorList>
    </citation>
    <scope>NUCLEOTIDE SEQUENCE [LARGE SCALE GENOMIC DNA]</scope>
</reference>
<accession>A0AA85F231</accession>
<name>A0AA85F231_9TREM</name>
<feature type="region of interest" description="Disordered" evidence="1">
    <location>
        <begin position="122"/>
        <end position="150"/>
    </location>
</feature>
<dbReference type="Proteomes" id="UP000050792">
    <property type="component" value="Unassembled WGS sequence"/>
</dbReference>
<feature type="compositionally biased region" description="Low complexity" evidence="1">
    <location>
        <begin position="122"/>
        <end position="138"/>
    </location>
</feature>
<keyword evidence="2" id="KW-1185">Reference proteome</keyword>
<evidence type="ECO:0000313" key="2">
    <source>
        <dbReference type="Proteomes" id="UP000050792"/>
    </source>
</evidence>
<reference evidence="3" key="2">
    <citation type="submission" date="2023-11" db="UniProtKB">
        <authorList>
            <consortium name="WormBaseParasite"/>
        </authorList>
    </citation>
    <scope>IDENTIFICATION</scope>
</reference>
<protein>
    <submittedName>
        <fullName evidence="3">Uncharacterized protein</fullName>
    </submittedName>
</protein>